<dbReference type="EMBL" id="FOBO01000038">
    <property type="protein sequence ID" value="SEN84381.1"/>
    <property type="molecule type" value="Genomic_DNA"/>
</dbReference>
<dbReference type="RefSeq" id="WP_074788356.1">
    <property type="nucleotide sequence ID" value="NZ_FOBO01000038.1"/>
</dbReference>
<dbReference type="InterPro" id="IPR050261">
    <property type="entry name" value="FrsA_esterase"/>
</dbReference>
<dbReference type="InterPro" id="IPR002925">
    <property type="entry name" value="Dienelactn_hydro"/>
</dbReference>
<evidence type="ECO:0000313" key="3">
    <source>
        <dbReference type="EMBL" id="SEN84381.1"/>
    </source>
</evidence>
<protein>
    <submittedName>
        <fullName evidence="3">Dienelactone hydrolase</fullName>
    </submittedName>
</protein>
<accession>A0A1H8JUW0</accession>
<sequence>MRFVALIITILLAPQAWAGGSWKEFWSADGTIIRGWLETPEGEGPHPAVVMMHSCFGPINDQGELAAHDRSWADILTKNGYAILAVDSYTPRGAGSLCQERNRPVLASAERPWDAIGGLVFLQERLDIDGDRVGIMGWSNGAITSLWTARDGASAASALEGPDFRAAVAYYPLCNDVLSRIDNYMPRIPVLLQIGADDDWTDPEPCRELAAQTQSRGGDLTLAVYEKSHHLFDAPDMPVRPFMAVNDTQETGLIEIHFGTNETTRVQSIERTLDWFAEYLR</sequence>
<proteinExistence type="predicted"/>
<dbReference type="AlphaFoldDB" id="A0A1H8JUW0"/>
<dbReference type="PANTHER" id="PTHR22946">
    <property type="entry name" value="DIENELACTONE HYDROLASE DOMAIN-CONTAINING PROTEIN-RELATED"/>
    <property type="match status" value="1"/>
</dbReference>
<dbReference type="PANTHER" id="PTHR22946:SF9">
    <property type="entry name" value="POLYKETIDE TRANSFERASE AF380"/>
    <property type="match status" value="1"/>
</dbReference>
<evidence type="ECO:0000313" key="4">
    <source>
        <dbReference type="Proteomes" id="UP000182160"/>
    </source>
</evidence>
<dbReference type="GO" id="GO:0052689">
    <property type="term" value="F:carboxylic ester hydrolase activity"/>
    <property type="evidence" value="ECO:0007669"/>
    <property type="project" value="UniProtKB-ARBA"/>
</dbReference>
<dbReference type="InterPro" id="IPR029058">
    <property type="entry name" value="AB_hydrolase_fold"/>
</dbReference>
<dbReference type="Gene3D" id="3.40.50.1820">
    <property type="entry name" value="alpha/beta hydrolase"/>
    <property type="match status" value="1"/>
</dbReference>
<evidence type="ECO:0000256" key="1">
    <source>
        <dbReference type="ARBA" id="ARBA00022801"/>
    </source>
</evidence>
<dbReference type="SUPFAM" id="SSF53474">
    <property type="entry name" value="alpha/beta-Hydrolases"/>
    <property type="match status" value="1"/>
</dbReference>
<feature type="domain" description="Dienelactone hydrolase" evidence="2">
    <location>
        <begin position="33"/>
        <end position="280"/>
    </location>
</feature>
<organism evidence="3 4">
    <name type="scientific">Roseovarius tolerans</name>
    <dbReference type="NCBI Taxonomy" id="74031"/>
    <lineage>
        <taxon>Bacteria</taxon>
        <taxon>Pseudomonadati</taxon>
        <taxon>Pseudomonadota</taxon>
        <taxon>Alphaproteobacteria</taxon>
        <taxon>Rhodobacterales</taxon>
        <taxon>Roseobacteraceae</taxon>
        <taxon>Roseovarius</taxon>
    </lineage>
</organism>
<name>A0A1H8JUW0_9RHOB</name>
<dbReference type="Pfam" id="PF01738">
    <property type="entry name" value="DLH"/>
    <property type="match status" value="1"/>
</dbReference>
<reference evidence="3 4" key="1">
    <citation type="submission" date="2016-10" db="EMBL/GenBank/DDBJ databases">
        <authorList>
            <person name="de Groot N.N."/>
        </authorList>
    </citation>
    <scope>NUCLEOTIDE SEQUENCE [LARGE SCALE GENOMIC DNA]</scope>
    <source>
        <strain evidence="3 4">DSM 11457</strain>
    </source>
</reference>
<evidence type="ECO:0000259" key="2">
    <source>
        <dbReference type="Pfam" id="PF01738"/>
    </source>
</evidence>
<gene>
    <name evidence="3" type="ORF">SAMN04488077_1381</name>
</gene>
<dbReference type="Proteomes" id="UP000182160">
    <property type="component" value="Unassembled WGS sequence"/>
</dbReference>
<keyword evidence="1 3" id="KW-0378">Hydrolase</keyword>